<sequence length="348" mass="37260">MTMTSRRAFLTGTAAMGATLATPGLLRAQSGGRVVVGTWGGDYARLLTEDVQPVLANAGGYRMVLDTGGATARKTKLITAARVGGGAMDVACLSDTDMYQMYAQDILTPVAELDIPNYANVFDTFVNDYSIPHIYSGMVIVYDTTQVSTPPTSYADLWTEEYRGAVGFSDILFNPVLLAASLAHGGGATDFDTAKDALMELKNAAGGPKVYPSNEAIANAFEAKEIKATLMWKARAYQWSQAGLSVAAATPSEGAIPVTFNAATTRFTQNKPGSAAVLNTMLDPEMQLVFAKAMGYLPTVSNAEISDDMHETLGFTDAEREAFVHPNYGYVAEQLSDTLTWWNQSFKA</sequence>
<gene>
    <name evidence="2" type="ORF">GCM10010961_40840</name>
</gene>
<proteinExistence type="predicted"/>
<keyword evidence="1" id="KW-0732">Signal</keyword>
<comment type="caution">
    <text evidence="2">The sequence shown here is derived from an EMBL/GenBank/DDBJ whole genome shotgun (WGS) entry which is preliminary data.</text>
</comment>
<dbReference type="GO" id="GO:0015888">
    <property type="term" value="P:thiamine transport"/>
    <property type="evidence" value="ECO:0007669"/>
    <property type="project" value="TreeGrafter"/>
</dbReference>
<keyword evidence="3" id="KW-1185">Reference proteome</keyword>
<dbReference type="InterPro" id="IPR006059">
    <property type="entry name" value="SBP"/>
</dbReference>
<dbReference type="PROSITE" id="PS51318">
    <property type="entry name" value="TAT"/>
    <property type="match status" value="1"/>
</dbReference>
<reference evidence="2" key="1">
    <citation type="journal article" date="2014" name="Int. J. Syst. Evol. Microbiol.">
        <title>Complete genome sequence of Corynebacterium casei LMG S-19264T (=DSM 44701T), isolated from a smear-ripened cheese.</title>
        <authorList>
            <consortium name="US DOE Joint Genome Institute (JGI-PGF)"/>
            <person name="Walter F."/>
            <person name="Albersmeier A."/>
            <person name="Kalinowski J."/>
            <person name="Ruckert C."/>
        </authorList>
    </citation>
    <scope>NUCLEOTIDE SEQUENCE</scope>
    <source>
        <strain evidence="2">CGMCC 1.7081</strain>
    </source>
</reference>
<dbReference type="PANTHER" id="PTHR30006">
    <property type="entry name" value="THIAMINE-BINDING PERIPLASMIC PROTEIN-RELATED"/>
    <property type="match status" value="1"/>
</dbReference>
<evidence type="ECO:0000256" key="1">
    <source>
        <dbReference type="ARBA" id="ARBA00022729"/>
    </source>
</evidence>
<reference evidence="2" key="2">
    <citation type="submission" date="2020-09" db="EMBL/GenBank/DDBJ databases">
        <authorList>
            <person name="Sun Q."/>
            <person name="Zhou Y."/>
        </authorList>
    </citation>
    <scope>NUCLEOTIDE SEQUENCE</scope>
    <source>
        <strain evidence="2">CGMCC 1.7081</strain>
    </source>
</reference>
<dbReference type="InterPro" id="IPR006311">
    <property type="entry name" value="TAT_signal"/>
</dbReference>
<dbReference type="SUPFAM" id="SSF53850">
    <property type="entry name" value="Periplasmic binding protein-like II"/>
    <property type="match status" value="1"/>
</dbReference>
<dbReference type="GO" id="GO:0030288">
    <property type="term" value="C:outer membrane-bounded periplasmic space"/>
    <property type="evidence" value="ECO:0007669"/>
    <property type="project" value="TreeGrafter"/>
</dbReference>
<dbReference type="Pfam" id="PF13416">
    <property type="entry name" value="SBP_bac_8"/>
    <property type="match status" value="1"/>
</dbReference>
<evidence type="ECO:0000313" key="2">
    <source>
        <dbReference type="EMBL" id="GHH02972.1"/>
    </source>
</evidence>
<dbReference type="InterPro" id="IPR019546">
    <property type="entry name" value="TAT_signal_bac_arc"/>
</dbReference>
<dbReference type="RefSeq" id="WP_051312638.1">
    <property type="nucleotide sequence ID" value="NZ_BNAP01000035.1"/>
</dbReference>
<dbReference type="GO" id="GO:0030975">
    <property type="term" value="F:thiamine binding"/>
    <property type="evidence" value="ECO:0007669"/>
    <property type="project" value="TreeGrafter"/>
</dbReference>
<dbReference type="EMBL" id="BNAP01000035">
    <property type="protein sequence ID" value="GHH02972.1"/>
    <property type="molecule type" value="Genomic_DNA"/>
</dbReference>
<dbReference type="Gene3D" id="3.40.190.10">
    <property type="entry name" value="Periplasmic binding protein-like II"/>
    <property type="match status" value="2"/>
</dbReference>
<dbReference type="PANTHER" id="PTHR30006:SF2">
    <property type="entry name" value="ABC TRANSPORTER SUBSTRATE-BINDING PROTEIN"/>
    <property type="match status" value="1"/>
</dbReference>
<evidence type="ECO:0000313" key="3">
    <source>
        <dbReference type="Proteomes" id="UP000611500"/>
    </source>
</evidence>
<organism evidence="2 3">
    <name type="scientific">Pseudodonghicola xiamenensis</name>
    <dbReference type="NCBI Taxonomy" id="337702"/>
    <lineage>
        <taxon>Bacteria</taxon>
        <taxon>Pseudomonadati</taxon>
        <taxon>Pseudomonadota</taxon>
        <taxon>Alphaproteobacteria</taxon>
        <taxon>Rhodobacterales</taxon>
        <taxon>Paracoccaceae</taxon>
        <taxon>Pseudodonghicola</taxon>
    </lineage>
</organism>
<dbReference type="NCBIfam" id="TIGR01409">
    <property type="entry name" value="TAT_signal_seq"/>
    <property type="match status" value="1"/>
</dbReference>
<dbReference type="Proteomes" id="UP000611500">
    <property type="component" value="Unassembled WGS sequence"/>
</dbReference>
<dbReference type="AlphaFoldDB" id="A0A8J3HCS4"/>
<name>A0A8J3HCS4_9RHOB</name>
<accession>A0A8J3HCS4</accession>
<dbReference type="GO" id="GO:0030976">
    <property type="term" value="F:thiamine pyrophosphate binding"/>
    <property type="evidence" value="ECO:0007669"/>
    <property type="project" value="TreeGrafter"/>
</dbReference>
<protein>
    <submittedName>
        <fullName evidence="2">ABC transporter substrate-binding protein</fullName>
    </submittedName>
</protein>